<evidence type="ECO:0008006" key="3">
    <source>
        <dbReference type="Google" id="ProtNLM"/>
    </source>
</evidence>
<dbReference type="OrthoDB" id="1457208at2759"/>
<gene>
    <name evidence="1" type="ORF">CR513_22239</name>
</gene>
<name>A0A371GXJ7_MUCPR</name>
<accession>A0A371GXJ7</accession>
<proteinExistence type="predicted"/>
<keyword evidence="2" id="KW-1185">Reference proteome</keyword>
<organism evidence="1 2">
    <name type="scientific">Mucuna pruriens</name>
    <name type="common">Velvet bean</name>
    <name type="synonym">Dolichos pruriens</name>
    <dbReference type="NCBI Taxonomy" id="157652"/>
    <lineage>
        <taxon>Eukaryota</taxon>
        <taxon>Viridiplantae</taxon>
        <taxon>Streptophyta</taxon>
        <taxon>Embryophyta</taxon>
        <taxon>Tracheophyta</taxon>
        <taxon>Spermatophyta</taxon>
        <taxon>Magnoliopsida</taxon>
        <taxon>eudicotyledons</taxon>
        <taxon>Gunneridae</taxon>
        <taxon>Pentapetalae</taxon>
        <taxon>rosids</taxon>
        <taxon>fabids</taxon>
        <taxon>Fabales</taxon>
        <taxon>Fabaceae</taxon>
        <taxon>Papilionoideae</taxon>
        <taxon>50 kb inversion clade</taxon>
        <taxon>NPAAA clade</taxon>
        <taxon>indigoferoid/millettioid clade</taxon>
        <taxon>Phaseoleae</taxon>
        <taxon>Mucuna</taxon>
    </lineage>
</organism>
<dbReference type="Proteomes" id="UP000257109">
    <property type="component" value="Unassembled WGS sequence"/>
</dbReference>
<evidence type="ECO:0000313" key="2">
    <source>
        <dbReference type="Proteomes" id="UP000257109"/>
    </source>
</evidence>
<comment type="caution">
    <text evidence="1">The sequence shown here is derived from an EMBL/GenBank/DDBJ whole genome shotgun (WGS) entry which is preliminary data.</text>
</comment>
<protein>
    <recommendedName>
        <fullName evidence="3">Reverse transcriptase Ty1/copia-type domain-containing protein</fullName>
    </recommendedName>
</protein>
<evidence type="ECO:0000313" key="1">
    <source>
        <dbReference type="EMBL" id="RDX95274.1"/>
    </source>
</evidence>
<dbReference type="EMBL" id="QJKJ01004174">
    <property type="protein sequence ID" value="RDX95274.1"/>
    <property type="molecule type" value="Genomic_DNA"/>
</dbReference>
<feature type="non-terminal residue" evidence="1">
    <location>
        <position position="1"/>
    </location>
</feature>
<dbReference type="AlphaFoldDB" id="A0A371GXJ7"/>
<reference evidence="1" key="1">
    <citation type="submission" date="2018-05" db="EMBL/GenBank/DDBJ databases">
        <title>Draft genome of Mucuna pruriens seed.</title>
        <authorList>
            <person name="Nnadi N.E."/>
            <person name="Vos R."/>
            <person name="Hasami M.H."/>
            <person name="Devisetty U.K."/>
            <person name="Aguiy J.C."/>
        </authorList>
    </citation>
    <scope>NUCLEOTIDE SEQUENCE [LARGE SCALE GENOMIC DNA]</scope>
    <source>
        <strain evidence="1">JCA_2017</strain>
    </source>
</reference>
<sequence>MEISQDSILIMRRTRYADSKRHCMDLNSLPEHGYKESQGDHTLFIRHSPNGKLTLLLVYVDDMKEKLTT</sequence>